<dbReference type="AlphaFoldDB" id="A0A7E4V1F9"/>
<evidence type="ECO:0000256" key="1">
    <source>
        <dbReference type="SAM" id="Phobius"/>
    </source>
</evidence>
<protein>
    <submittedName>
        <fullName evidence="3">Rhodanese_C domain-containing protein</fullName>
    </submittedName>
</protein>
<dbReference type="WBParaSite" id="Pan_g15360.t1">
    <property type="protein sequence ID" value="Pan_g15360.t1"/>
    <property type="gene ID" value="Pan_g15360"/>
</dbReference>
<name>A0A7E4V1F9_PANRE</name>
<proteinExistence type="predicted"/>
<evidence type="ECO:0000313" key="2">
    <source>
        <dbReference type="Proteomes" id="UP000492821"/>
    </source>
</evidence>
<feature type="transmembrane region" description="Helical" evidence="1">
    <location>
        <begin position="18"/>
        <end position="38"/>
    </location>
</feature>
<keyword evidence="2" id="KW-1185">Reference proteome</keyword>
<sequence>MESSRLQVNTIFSTTTSLIYLLTVAGYSTLIYVIFFAMRKWKVRLFPSRSQSFSNFEPNKRQVAFFTRRGVACHSKIDALLQPKLFEPAEKSQPLNLNAHEITFLDCSGAYTVFPCSCCSFRALLGRCCPRKLTCQQYIMCECIRPAIQGSIPYKVDLVCCTV</sequence>
<accession>A0A7E4V1F9</accession>
<organism evidence="2 3">
    <name type="scientific">Panagrellus redivivus</name>
    <name type="common">Microworm</name>
    <dbReference type="NCBI Taxonomy" id="6233"/>
    <lineage>
        <taxon>Eukaryota</taxon>
        <taxon>Metazoa</taxon>
        <taxon>Ecdysozoa</taxon>
        <taxon>Nematoda</taxon>
        <taxon>Chromadorea</taxon>
        <taxon>Rhabditida</taxon>
        <taxon>Tylenchina</taxon>
        <taxon>Panagrolaimomorpha</taxon>
        <taxon>Panagrolaimoidea</taxon>
        <taxon>Panagrolaimidae</taxon>
        <taxon>Panagrellus</taxon>
    </lineage>
</organism>
<evidence type="ECO:0000313" key="3">
    <source>
        <dbReference type="WBParaSite" id="Pan_g15360.t1"/>
    </source>
</evidence>
<keyword evidence="1" id="KW-0812">Transmembrane</keyword>
<reference evidence="2" key="1">
    <citation type="journal article" date="2013" name="Genetics">
        <title>The draft genome and transcriptome of Panagrellus redivivus are shaped by the harsh demands of a free-living lifestyle.</title>
        <authorList>
            <person name="Srinivasan J."/>
            <person name="Dillman A.R."/>
            <person name="Macchietto M.G."/>
            <person name="Heikkinen L."/>
            <person name="Lakso M."/>
            <person name="Fracchia K.M."/>
            <person name="Antoshechkin I."/>
            <person name="Mortazavi A."/>
            <person name="Wong G."/>
            <person name="Sternberg P.W."/>
        </authorList>
    </citation>
    <scope>NUCLEOTIDE SEQUENCE [LARGE SCALE GENOMIC DNA]</scope>
    <source>
        <strain evidence="2">MT8872</strain>
    </source>
</reference>
<reference evidence="3" key="2">
    <citation type="submission" date="2020-10" db="UniProtKB">
        <authorList>
            <consortium name="WormBaseParasite"/>
        </authorList>
    </citation>
    <scope>IDENTIFICATION</scope>
</reference>
<dbReference type="Proteomes" id="UP000492821">
    <property type="component" value="Unassembled WGS sequence"/>
</dbReference>
<keyword evidence="1" id="KW-1133">Transmembrane helix</keyword>
<keyword evidence="1" id="KW-0472">Membrane</keyword>